<accession>A0A1H9Z881</accession>
<name>A0A1H9Z881_9PROT</name>
<protein>
    <submittedName>
        <fullName evidence="1">Uncharacterized protein</fullName>
    </submittedName>
</protein>
<dbReference type="Proteomes" id="UP000183339">
    <property type="component" value="Unassembled WGS sequence"/>
</dbReference>
<sequence>MSDIVTLPHAFHFKFKKKRSIMALSPQLPLRHAAADAVLSEQALIFKACI</sequence>
<evidence type="ECO:0000313" key="2">
    <source>
        <dbReference type="Proteomes" id="UP000183339"/>
    </source>
</evidence>
<reference evidence="1 2" key="1">
    <citation type="submission" date="2016-10" db="EMBL/GenBank/DDBJ databases">
        <authorList>
            <person name="de Groot N.N."/>
        </authorList>
    </citation>
    <scope>NUCLEOTIDE SEQUENCE [LARGE SCALE GENOMIC DNA]</scope>
    <source>
        <strain evidence="1 2">Nl7</strain>
    </source>
</reference>
<organism evidence="1 2">
    <name type="scientific">Nitrosospira multiformis</name>
    <dbReference type="NCBI Taxonomy" id="1231"/>
    <lineage>
        <taxon>Bacteria</taxon>
        <taxon>Pseudomonadati</taxon>
        <taxon>Pseudomonadota</taxon>
        <taxon>Betaproteobacteria</taxon>
        <taxon>Nitrosomonadales</taxon>
        <taxon>Nitrosomonadaceae</taxon>
        <taxon>Nitrosospira</taxon>
    </lineage>
</organism>
<gene>
    <name evidence="1" type="ORF">SAMN05216412_101539</name>
</gene>
<proteinExistence type="predicted"/>
<evidence type="ECO:0000313" key="1">
    <source>
        <dbReference type="EMBL" id="SES77658.1"/>
    </source>
</evidence>
<dbReference type="AlphaFoldDB" id="A0A1H9Z881"/>
<dbReference type="EMBL" id="FOHI01000001">
    <property type="protein sequence ID" value="SES77658.1"/>
    <property type="molecule type" value="Genomic_DNA"/>
</dbReference>